<reference evidence="7 8" key="1">
    <citation type="submission" date="2018-03" db="EMBL/GenBank/DDBJ databases">
        <title>Aeromonas veronii whole genome sequencing and analysis.</title>
        <authorList>
            <person name="Xie H."/>
            <person name="Liu T."/>
            <person name="Wang K."/>
        </authorList>
    </citation>
    <scope>NUCLEOTIDE SEQUENCE [LARGE SCALE GENOMIC DNA]</scope>
    <source>
        <strain evidence="7 8">XH.VA.1</strain>
    </source>
</reference>
<feature type="chain" id="PRO_5015506156" description="Leucine-rich repeat domain-containing protein" evidence="6">
    <location>
        <begin position="24"/>
        <end position="259"/>
    </location>
</feature>
<dbReference type="PANTHER" id="PTHR31018:SF3">
    <property type="entry name" value="RECEPTOR PROTEIN-TYROSINE KINASE"/>
    <property type="match status" value="1"/>
</dbReference>
<dbReference type="AlphaFoldDB" id="A0A2T4MZS1"/>
<evidence type="ECO:0000256" key="1">
    <source>
        <dbReference type="ARBA" id="ARBA00004191"/>
    </source>
</evidence>
<keyword evidence="2" id="KW-0134">Cell wall</keyword>
<evidence type="ECO:0000256" key="3">
    <source>
        <dbReference type="ARBA" id="ARBA00022525"/>
    </source>
</evidence>
<accession>A0A2T4MZS1</accession>
<evidence type="ECO:0000256" key="4">
    <source>
        <dbReference type="ARBA" id="ARBA00022729"/>
    </source>
</evidence>
<dbReference type="SUPFAM" id="SSF52058">
    <property type="entry name" value="L domain-like"/>
    <property type="match status" value="1"/>
</dbReference>
<name>A0A2T4MZS1_AERVE</name>
<gene>
    <name evidence="7" type="ORF">DAA48_15795</name>
</gene>
<dbReference type="RefSeq" id="WP_107683908.1">
    <property type="nucleotide sequence ID" value="NZ_PZKL01000037.1"/>
</dbReference>
<dbReference type="InterPro" id="IPR036941">
    <property type="entry name" value="Rcpt_L-dom_sf"/>
</dbReference>
<evidence type="ECO:0000256" key="5">
    <source>
        <dbReference type="ARBA" id="ARBA00023180"/>
    </source>
</evidence>
<dbReference type="EMBL" id="PZKL01000037">
    <property type="protein sequence ID" value="PTH80026.1"/>
    <property type="molecule type" value="Genomic_DNA"/>
</dbReference>
<dbReference type="InterPro" id="IPR051648">
    <property type="entry name" value="CWI-Assembly_Regulator"/>
</dbReference>
<sequence length="259" mass="29633">MKRLKFAKGLFVLIICLPTSAMLATEKNERYEFNIPIAMEKTADESGREWKEFIISANSIFKDRIKYGSVSYSGINDEEKWKTGMWRLSFPGGVKLKNSELPKSLMGTKIIGDLILSNQELADVDFLSGVEEARYNLYIDGNKINNLKGMRNLKKVHYDALMLRNNNLTTLDGLQSLRDIRQITLHGNPSLYDISALKNIESYGTVYFDKIDQYKIKPRKGSPFCNSIKNKKVYAKERVVDKKGNYVDGPFLTEDQICM</sequence>
<dbReference type="PANTHER" id="PTHR31018">
    <property type="entry name" value="SPORULATION-SPECIFIC PROTEIN-RELATED"/>
    <property type="match status" value="1"/>
</dbReference>
<keyword evidence="3" id="KW-0964">Secreted</keyword>
<dbReference type="Proteomes" id="UP000241986">
    <property type="component" value="Unassembled WGS sequence"/>
</dbReference>
<keyword evidence="5" id="KW-0325">Glycoprotein</keyword>
<proteinExistence type="predicted"/>
<keyword evidence="4 6" id="KW-0732">Signal</keyword>
<feature type="signal peptide" evidence="6">
    <location>
        <begin position="1"/>
        <end position="23"/>
    </location>
</feature>
<evidence type="ECO:0000256" key="6">
    <source>
        <dbReference type="SAM" id="SignalP"/>
    </source>
</evidence>
<protein>
    <recommendedName>
        <fullName evidence="9">Leucine-rich repeat domain-containing protein</fullName>
    </recommendedName>
</protein>
<comment type="caution">
    <text evidence="7">The sequence shown here is derived from an EMBL/GenBank/DDBJ whole genome shotgun (WGS) entry which is preliminary data.</text>
</comment>
<evidence type="ECO:0008006" key="9">
    <source>
        <dbReference type="Google" id="ProtNLM"/>
    </source>
</evidence>
<evidence type="ECO:0000313" key="8">
    <source>
        <dbReference type="Proteomes" id="UP000241986"/>
    </source>
</evidence>
<dbReference type="Gene3D" id="3.80.20.20">
    <property type="entry name" value="Receptor L-domain"/>
    <property type="match status" value="1"/>
</dbReference>
<dbReference type="GO" id="GO:0030313">
    <property type="term" value="C:cell envelope"/>
    <property type="evidence" value="ECO:0007669"/>
    <property type="project" value="UniProtKB-SubCell"/>
</dbReference>
<evidence type="ECO:0000313" key="7">
    <source>
        <dbReference type="EMBL" id="PTH80026.1"/>
    </source>
</evidence>
<comment type="subcellular location">
    <subcellularLocation>
        <location evidence="1">Secreted</location>
        <location evidence="1">Cell wall</location>
    </subcellularLocation>
</comment>
<organism evidence="7 8">
    <name type="scientific">Aeromonas veronii</name>
    <dbReference type="NCBI Taxonomy" id="654"/>
    <lineage>
        <taxon>Bacteria</taxon>
        <taxon>Pseudomonadati</taxon>
        <taxon>Pseudomonadota</taxon>
        <taxon>Gammaproteobacteria</taxon>
        <taxon>Aeromonadales</taxon>
        <taxon>Aeromonadaceae</taxon>
        <taxon>Aeromonas</taxon>
    </lineage>
</organism>
<evidence type="ECO:0000256" key="2">
    <source>
        <dbReference type="ARBA" id="ARBA00022512"/>
    </source>
</evidence>